<protein>
    <submittedName>
        <fullName evidence="3">Cro/C1-type helix-turn-helix DNA-binding protein</fullName>
    </submittedName>
</protein>
<keyword evidence="3" id="KW-0238">DNA-binding</keyword>
<dbReference type="Pfam" id="PF13443">
    <property type="entry name" value="HTH_26"/>
    <property type="match status" value="1"/>
</dbReference>
<accession>A0A327VSF8</accession>
<keyword evidence="4" id="KW-1185">Reference proteome</keyword>
<sequence>MQHIGDKVRRMMALKEVKQSDLAARLNLSQQSISRILNKSKIEADLMDQIAKALEVEVEDIESLDDRLATVFYGSVTNTSNDNVVFGSQYDVTFEGGKGVMMELVERLIELTRKLEEKNHEVNDLKESREKLQQELNALKKK</sequence>
<dbReference type="Proteomes" id="UP000249819">
    <property type="component" value="Unassembled WGS sequence"/>
</dbReference>
<dbReference type="RefSeq" id="WP_111593447.1">
    <property type="nucleotide sequence ID" value="NZ_QLMA01000006.1"/>
</dbReference>
<dbReference type="SUPFAM" id="SSF47413">
    <property type="entry name" value="lambda repressor-like DNA-binding domains"/>
    <property type="match status" value="1"/>
</dbReference>
<evidence type="ECO:0000256" key="1">
    <source>
        <dbReference type="SAM" id="Coils"/>
    </source>
</evidence>
<dbReference type="Gene3D" id="1.10.260.40">
    <property type="entry name" value="lambda repressor-like DNA-binding domains"/>
    <property type="match status" value="1"/>
</dbReference>
<evidence type="ECO:0000259" key="2">
    <source>
        <dbReference type="PROSITE" id="PS50943"/>
    </source>
</evidence>
<keyword evidence="1" id="KW-0175">Coiled coil</keyword>
<gene>
    <name evidence="3" type="ORF">CLV59_10621</name>
</gene>
<comment type="caution">
    <text evidence="3">The sequence shown here is derived from an EMBL/GenBank/DDBJ whole genome shotgun (WGS) entry which is preliminary data.</text>
</comment>
<dbReference type="InterPro" id="IPR010982">
    <property type="entry name" value="Lambda_DNA-bd_dom_sf"/>
</dbReference>
<evidence type="ECO:0000313" key="4">
    <source>
        <dbReference type="Proteomes" id="UP000249819"/>
    </source>
</evidence>
<organism evidence="3 4">
    <name type="scientific">Chitinophaga dinghuensis</name>
    <dbReference type="NCBI Taxonomy" id="1539050"/>
    <lineage>
        <taxon>Bacteria</taxon>
        <taxon>Pseudomonadati</taxon>
        <taxon>Bacteroidota</taxon>
        <taxon>Chitinophagia</taxon>
        <taxon>Chitinophagales</taxon>
        <taxon>Chitinophagaceae</taxon>
        <taxon>Chitinophaga</taxon>
    </lineage>
</organism>
<proteinExistence type="predicted"/>
<feature type="domain" description="HTH cro/C1-type" evidence="2">
    <location>
        <begin position="8"/>
        <end position="61"/>
    </location>
</feature>
<dbReference type="InterPro" id="IPR001387">
    <property type="entry name" value="Cro/C1-type_HTH"/>
</dbReference>
<dbReference type="AlphaFoldDB" id="A0A327VSF8"/>
<dbReference type="GO" id="GO:0003677">
    <property type="term" value="F:DNA binding"/>
    <property type="evidence" value="ECO:0007669"/>
    <property type="project" value="UniProtKB-KW"/>
</dbReference>
<dbReference type="CDD" id="cd00093">
    <property type="entry name" value="HTH_XRE"/>
    <property type="match status" value="1"/>
</dbReference>
<dbReference type="EMBL" id="QLMA01000006">
    <property type="protein sequence ID" value="RAJ78961.1"/>
    <property type="molecule type" value="Genomic_DNA"/>
</dbReference>
<dbReference type="PROSITE" id="PS50943">
    <property type="entry name" value="HTH_CROC1"/>
    <property type="match status" value="1"/>
</dbReference>
<reference evidence="3 4" key="1">
    <citation type="submission" date="2018-06" db="EMBL/GenBank/DDBJ databases">
        <title>Genomic Encyclopedia of Archaeal and Bacterial Type Strains, Phase II (KMG-II): from individual species to whole genera.</title>
        <authorList>
            <person name="Goeker M."/>
        </authorList>
    </citation>
    <scope>NUCLEOTIDE SEQUENCE [LARGE SCALE GENOMIC DNA]</scope>
    <source>
        <strain evidence="3 4">DSM 29821</strain>
    </source>
</reference>
<name>A0A327VSF8_9BACT</name>
<evidence type="ECO:0000313" key="3">
    <source>
        <dbReference type="EMBL" id="RAJ78961.1"/>
    </source>
</evidence>
<feature type="coiled-coil region" evidence="1">
    <location>
        <begin position="101"/>
        <end position="142"/>
    </location>
</feature>
<dbReference type="SMART" id="SM00530">
    <property type="entry name" value="HTH_XRE"/>
    <property type="match status" value="1"/>
</dbReference>